<dbReference type="Proteomes" id="UP001500567">
    <property type="component" value="Unassembled WGS sequence"/>
</dbReference>
<evidence type="ECO:0000256" key="4">
    <source>
        <dbReference type="ARBA" id="ARBA00022452"/>
    </source>
</evidence>
<proteinExistence type="inferred from homology"/>
<gene>
    <name evidence="9" type="ORF">GCM10022408_34850</name>
</gene>
<dbReference type="EMBL" id="BAABDJ010000038">
    <property type="protein sequence ID" value="GAA4018142.1"/>
    <property type="molecule type" value="Genomic_DNA"/>
</dbReference>
<comment type="caution">
    <text evidence="9">The sequence shown here is derived from an EMBL/GenBank/DDBJ whole genome shotgun (WGS) entry which is preliminary data.</text>
</comment>
<dbReference type="InterPro" id="IPR003423">
    <property type="entry name" value="OMP_efflux"/>
</dbReference>
<evidence type="ECO:0000313" key="10">
    <source>
        <dbReference type="Proteomes" id="UP001500567"/>
    </source>
</evidence>
<evidence type="ECO:0000256" key="5">
    <source>
        <dbReference type="ARBA" id="ARBA00022692"/>
    </source>
</evidence>
<dbReference type="RefSeq" id="WP_345074782.1">
    <property type="nucleotide sequence ID" value="NZ_BAABDJ010000038.1"/>
</dbReference>
<sequence>MPAFALGLVALPYRSLAQQPVLMPQQPATQPRAKPQTAKPVTVAPAAPLPLAEAIRLGLENNYNIRLSRTDEQITANNVTRGNAGQLPTVNGNLTRSFNRNNVRQESSGRPEPSTANNAQSNLLNANVAATWTIFDGLGMFIAYDRLKALNQSQHLLTRATMEETVAGITDAYYAVVRESGKIKSIEEALKIGQARIDLTQARVDVGVSAKAEVLTARVDYNADQSALIQQQEALTTAKINLNNLLGRTPRLNFSPADSIVVARDLNQAVITQGIIQNNPRLQQAKTNTEVATYDRKLVRASRFPQVGLTSGYGLNRNVNGAAFFGSQLVTNTGRTYGLNYGVVASVPIFDGFNRSRLEQNARVGEDQSQLLLGQAQLQIEADAEQAYAQYQNRLRLLQLEEANILLARQNVAIALERYRLGLLTPLVLREAQRTQLDAEVRLLDIRFQAKQAETTLRRLSGGLVQEPAAR</sequence>
<feature type="region of interest" description="Disordered" evidence="8">
    <location>
        <begin position="77"/>
        <end position="96"/>
    </location>
</feature>
<evidence type="ECO:0000256" key="7">
    <source>
        <dbReference type="ARBA" id="ARBA00023237"/>
    </source>
</evidence>
<accession>A0ABP7SYG5</accession>
<evidence type="ECO:0000256" key="8">
    <source>
        <dbReference type="SAM" id="MobiDB-lite"/>
    </source>
</evidence>
<keyword evidence="5" id="KW-0812">Transmembrane</keyword>
<dbReference type="InterPro" id="IPR051906">
    <property type="entry name" value="TolC-like"/>
</dbReference>
<evidence type="ECO:0000256" key="3">
    <source>
        <dbReference type="ARBA" id="ARBA00022448"/>
    </source>
</evidence>
<keyword evidence="4" id="KW-1134">Transmembrane beta strand</keyword>
<organism evidence="9 10">
    <name type="scientific">Hymenobacter fastidiosus</name>
    <dbReference type="NCBI Taxonomy" id="486264"/>
    <lineage>
        <taxon>Bacteria</taxon>
        <taxon>Pseudomonadati</taxon>
        <taxon>Bacteroidota</taxon>
        <taxon>Cytophagia</taxon>
        <taxon>Cytophagales</taxon>
        <taxon>Hymenobacteraceae</taxon>
        <taxon>Hymenobacter</taxon>
    </lineage>
</organism>
<evidence type="ECO:0000256" key="2">
    <source>
        <dbReference type="ARBA" id="ARBA00007613"/>
    </source>
</evidence>
<evidence type="ECO:0000256" key="1">
    <source>
        <dbReference type="ARBA" id="ARBA00004442"/>
    </source>
</evidence>
<keyword evidence="10" id="KW-1185">Reference proteome</keyword>
<comment type="similarity">
    <text evidence="2">Belongs to the outer membrane factor (OMF) (TC 1.B.17) family.</text>
</comment>
<dbReference type="Gene3D" id="1.20.1600.10">
    <property type="entry name" value="Outer membrane efflux proteins (OEP)"/>
    <property type="match status" value="1"/>
</dbReference>
<keyword evidence="6" id="KW-0472">Membrane</keyword>
<protein>
    <submittedName>
        <fullName evidence="9">TolC family protein</fullName>
    </submittedName>
</protein>
<keyword evidence="7" id="KW-0998">Cell outer membrane</keyword>
<evidence type="ECO:0000256" key="6">
    <source>
        <dbReference type="ARBA" id="ARBA00023136"/>
    </source>
</evidence>
<comment type="subcellular location">
    <subcellularLocation>
        <location evidence="1">Cell outer membrane</location>
    </subcellularLocation>
</comment>
<reference evidence="10" key="1">
    <citation type="journal article" date="2019" name="Int. J. Syst. Evol. Microbiol.">
        <title>The Global Catalogue of Microorganisms (GCM) 10K type strain sequencing project: providing services to taxonomists for standard genome sequencing and annotation.</title>
        <authorList>
            <consortium name="The Broad Institute Genomics Platform"/>
            <consortium name="The Broad Institute Genome Sequencing Center for Infectious Disease"/>
            <person name="Wu L."/>
            <person name="Ma J."/>
        </authorList>
    </citation>
    <scope>NUCLEOTIDE SEQUENCE [LARGE SCALE GENOMIC DNA]</scope>
    <source>
        <strain evidence="10">JCM 17224</strain>
    </source>
</reference>
<name>A0ABP7SYG5_9BACT</name>
<dbReference type="PANTHER" id="PTHR30026:SF20">
    <property type="entry name" value="OUTER MEMBRANE PROTEIN TOLC"/>
    <property type="match status" value="1"/>
</dbReference>
<evidence type="ECO:0000313" key="9">
    <source>
        <dbReference type="EMBL" id="GAA4018142.1"/>
    </source>
</evidence>
<keyword evidence="3" id="KW-0813">Transport</keyword>
<dbReference type="SUPFAM" id="SSF56954">
    <property type="entry name" value="Outer membrane efflux proteins (OEP)"/>
    <property type="match status" value="1"/>
</dbReference>
<dbReference type="PANTHER" id="PTHR30026">
    <property type="entry name" value="OUTER MEMBRANE PROTEIN TOLC"/>
    <property type="match status" value="1"/>
</dbReference>
<dbReference type="Pfam" id="PF02321">
    <property type="entry name" value="OEP"/>
    <property type="match status" value="2"/>
</dbReference>